<feature type="transmembrane region" description="Helical" evidence="1">
    <location>
        <begin position="88"/>
        <end position="108"/>
    </location>
</feature>
<protein>
    <submittedName>
        <fullName evidence="2">Uncharacterized protein</fullName>
    </submittedName>
</protein>
<keyword evidence="1" id="KW-0472">Membrane</keyword>
<sequence>MNLSKNMNIRINIVISIIAILLFIEGLTITDPIKKISLEPIKNMPKCYWDLRCVDDMCICLFPIFDGNPSIYCWNNSPECLTIEWKKLFIGLCVAIISITIFVILSLASKSATPEELANFNYHWTKQFNEKMNNMHYYDNNGNIRTRQAEDYWRLKY</sequence>
<proteinExistence type="predicted"/>
<evidence type="ECO:0000313" key="2">
    <source>
        <dbReference type="EMBL" id="AZL89561.1"/>
    </source>
</evidence>
<organism evidence="2">
    <name type="scientific">Megavirus baoshan</name>
    <dbReference type="NCBI Taxonomy" id="2496520"/>
    <lineage>
        <taxon>Viruses</taxon>
        <taxon>Varidnaviria</taxon>
        <taxon>Bamfordvirae</taxon>
        <taxon>Nucleocytoviricota</taxon>
        <taxon>Megaviricetes</taxon>
        <taxon>Imitervirales</taxon>
        <taxon>Mimiviridae</taxon>
        <taxon>Megamimivirinae</taxon>
        <taxon>Megavirus</taxon>
        <taxon>Megavirus baoshanense</taxon>
    </lineage>
</organism>
<keyword evidence="1" id="KW-1133">Transmembrane helix</keyword>
<dbReference type="EMBL" id="MH046811">
    <property type="protein sequence ID" value="AZL89561.1"/>
    <property type="molecule type" value="Genomic_DNA"/>
</dbReference>
<accession>A0A3S8UXQ9</accession>
<name>A0A3S8UXQ9_9VIRU</name>
<feature type="transmembrane region" description="Helical" evidence="1">
    <location>
        <begin position="12"/>
        <end position="30"/>
    </location>
</feature>
<evidence type="ECO:0000256" key="1">
    <source>
        <dbReference type="SAM" id="Phobius"/>
    </source>
</evidence>
<reference evidence="2" key="1">
    <citation type="submission" date="2018-03" db="EMBL/GenBank/DDBJ databases">
        <title>Draft genome sequences of Megaviruse, new member of the family Mimiviridae isolated from water in Shanghai, China.</title>
        <authorList>
            <person name="Xia Y."/>
        </authorList>
    </citation>
    <scope>NUCLEOTIDE SEQUENCE</scope>
    <source>
        <strain evidence="2">SH</strain>
    </source>
</reference>
<gene>
    <name evidence="2" type="ORF">Mb0192</name>
</gene>
<keyword evidence="1" id="KW-0812">Transmembrane</keyword>